<evidence type="ECO:0000256" key="1">
    <source>
        <dbReference type="RuleBase" id="RU367018"/>
    </source>
</evidence>
<dbReference type="PANTHER" id="PTHR31669:SF292">
    <property type="entry name" value="OS02G0262500 PROTEIN"/>
    <property type="match status" value="1"/>
</dbReference>
<dbReference type="PANTHER" id="PTHR31669">
    <property type="entry name" value="PROTEIN FAR1-RELATED SEQUENCE 10-RELATED"/>
    <property type="match status" value="1"/>
</dbReference>
<proteinExistence type="inferred from homology"/>
<sequence length="175" mass="20892">MFHVHVDIDIGRWYVIVFNFHHNHSLLQEKYCVLLLAHRKMSATNIMQIENFRKVGIKPPHIYVVRVILEVMEGKCPFSIIIDSDVAMKNEIRKVFHICVWHLLRNAMSNVGIPKFMPYLKRCMLSDFDIVEFEQQWNEMVVKSGLEENTWIRELYERRKMWATTHIILSFSVNS</sequence>
<protein>
    <recommendedName>
        <fullName evidence="1">Protein FAR1-RELATED SEQUENCE</fullName>
    </recommendedName>
</protein>
<comment type="function">
    <text evidence="1">Putative transcription activator involved in regulating light control of development.</text>
</comment>
<keyword evidence="1" id="KW-0862">Zinc</keyword>
<dbReference type="AlphaFoldDB" id="A0A151QXV0"/>
<comment type="subcellular location">
    <subcellularLocation>
        <location evidence="1">Nucleus</location>
    </subcellularLocation>
</comment>
<name>A0A151QXV0_CAJCA</name>
<reference evidence="2" key="1">
    <citation type="journal article" date="2012" name="Nat. Biotechnol.">
        <title>Draft genome sequence of pigeonpea (Cajanus cajan), an orphan legume crop of resource-poor farmers.</title>
        <authorList>
            <person name="Varshney R.K."/>
            <person name="Chen W."/>
            <person name="Li Y."/>
            <person name="Bharti A.K."/>
            <person name="Saxena R.K."/>
            <person name="Schlueter J.A."/>
            <person name="Donoghue M.T."/>
            <person name="Azam S."/>
            <person name="Fan G."/>
            <person name="Whaley A.M."/>
            <person name="Farmer A.D."/>
            <person name="Sheridan J."/>
            <person name="Iwata A."/>
            <person name="Tuteja R."/>
            <person name="Penmetsa R.V."/>
            <person name="Wu W."/>
            <person name="Upadhyaya H.D."/>
            <person name="Yang S.P."/>
            <person name="Shah T."/>
            <person name="Saxena K.B."/>
            <person name="Michael T."/>
            <person name="McCombie W.R."/>
            <person name="Yang B."/>
            <person name="Zhang G."/>
            <person name="Yang H."/>
            <person name="Wang J."/>
            <person name="Spillane C."/>
            <person name="Cook D.R."/>
            <person name="May G.D."/>
            <person name="Xu X."/>
            <person name="Jackson S.A."/>
        </authorList>
    </citation>
    <scope>NUCLEOTIDE SEQUENCE [LARGE SCALE GENOMIC DNA]</scope>
</reference>
<dbReference type="EMBL" id="KQ484451">
    <property type="protein sequence ID" value="KYP35062.1"/>
    <property type="molecule type" value="Genomic_DNA"/>
</dbReference>
<gene>
    <name evidence="2" type="ORF">KK1_043913</name>
</gene>
<keyword evidence="1" id="KW-0539">Nucleus</keyword>
<keyword evidence="1" id="KW-0863">Zinc-finger</keyword>
<dbReference type="Gramene" id="C.cajan_40798.t">
    <property type="protein sequence ID" value="C.cajan_40798.t"/>
    <property type="gene ID" value="C.cajan_40798"/>
</dbReference>
<evidence type="ECO:0000313" key="3">
    <source>
        <dbReference type="Proteomes" id="UP000075243"/>
    </source>
</evidence>
<keyword evidence="3" id="KW-1185">Reference proteome</keyword>
<keyword evidence="1" id="KW-0479">Metal-binding</keyword>
<dbReference type="InterPro" id="IPR031052">
    <property type="entry name" value="FHY3/FAR1"/>
</dbReference>
<accession>A0A151QXV0</accession>
<dbReference type="GO" id="GO:0006355">
    <property type="term" value="P:regulation of DNA-templated transcription"/>
    <property type="evidence" value="ECO:0007669"/>
    <property type="project" value="UniProtKB-UniRule"/>
</dbReference>
<comment type="similarity">
    <text evidence="1">Belongs to the FHY3/FAR1 family.</text>
</comment>
<evidence type="ECO:0000313" key="2">
    <source>
        <dbReference type="EMBL" id="KYP35062.1"/>
    </source>
</evidence>
<organism evidence="2 3">
    <name type="scientific">Cajanus cajan</name>
    <name type="common">Pigeon pea</name>
    <name type="synonym">Cajanus indicus</name>
    <dbReference type="NCBI Taxonomy" id="3821"/>
    <lineage>
        <taxon>Eukaryota</taxon>
        <taxon>Viridiplantae</taxon>
        <taxon>Streptophyta</taxon>
        <taxon>Embryophyta</taxon>
        <taxon>Tracheophyta</taxon>
        <taxon>Spermatophyta</taxon>
        <taxon>Magnoliopsida</taxon>
        <taxon>eudicotyledons</taxon>
        <taxon>Gunneridae</taxon>
        <taxon>Pentapetalae</taxon>
        <taxon>rosids</taxon>
        <taxon>fabids</taxon>
        <taxon>Fabales</taxon>
        <taxon>Fabaceae</taxon>
        <taxon>Papilionoideae</taxon>
        <taxon>50 kb inversion clade</taxon>
        <taxon>NPAAA clade</taxon>
        <taxon>indigoferoid/millettioid clade</taxon>
        <taxon>Phaseoleae</taxon>
        <taxon>Cajanus</taxon>
    </lineage>
</organism>
<dbReference type="GO" id="GO:0008270">
    <property type="term" value="F:zinc ion binding"/>
    <property type="evidence" value="ECO:0007669"/>
    <property type="project" value="UniProtKB-UniRule"/>
</dbReference>
<dbReference type="GO" id="GO:0005634">
    <property type="term" value="C:nucleus"/>
    <property type="evidence" value="ECO:0007669"/>
    <property type="project" value="UniProtKB-SubCell"/>
</dbReference>
<dbReference type="Proteomes" id="UP000075243">
    <property type="component" value="Unassembled WGS sequence"/>
</dbReference>